<evidence type="ECO:0000259" key="9">
    <source>
        <dbReference type="Pfam" id="PF00361"/>
    </source>
</evidence>
<feature type="transmembrane region" description="Helical" evidence="8">
    <location>
        <begin position="170"/>
        <end position="194"/>
    </location>
</feature>
<evidence type="ECO:0000256" key="2">
    <source>
        <dbReference type="ARBA" id="ARBA00005346"/>
    </source>
</evidence>
<protein>
    <submittedName>
        <fullName evidence="10">Multisubunit potassium/proton antiporter PhaD subunit</fullName>
    </submittedName>
</protein>
<keyword evidence="6 8" id="KW-0472">Membrane</keyword>
<feature type="transmembrane region" description="Helical" evidence="8">
    <location>
        <begin position="287"/>
        <end position="305"/>
    </location>
</feature>
<comment type="caution">
    <text evidence="10">The sequence shown here is derived from an EMBL/GenBank/DDBJ whole genome shotgun (WGS) entry which is preliminary data.</text>
</comment>
<feature type="transmembrane region" description="Helical" evidence="8">
    <location>
        <begin position="35"/>
        <end position="56"/>
    </location>
</feature>
<evidence type="ECO:0000313" key="11">
    <source>
        <dbReference type="Proteomes" id="UP000253628"/>
    </source>
</evidence>
<dbReference type="RefSeq" id="WP_113931440.1">
    <property type="nucleotide sequence ID" value="NZ_JACCEU010000001.1"/>
</dbReference>
<dbReference type="Pfam" id="PF00361">
    <property type="entry name" value="Proton_antipo_M"/>
    <property type="match status" value="1"/>
</dbReference>
<feature type="transmembrane region" description="Helical" evidence="8">
    <location>
        <begin position="312"/>
        <end position="333"/>
    </location>
</feature>
<evidence type="ECO:0000256" key="8">
    <source>
        <dbReference type="SAM" id="Phobius"/>
    </source>
</evidence>
<dbReference type="InterPro" id="IPR050586">
    <property type="entry name" value="CPA3_Na-H_Antiporter_D"/>
</dbReference>
<evidence type="ECO:0000256" key="3">
    <source>
        <dbReference type="ARBA" id="ARBA00022475"/>
    </source>
</evidence>
<evidence type="ECO:0000256" key="6">
    <source>
        <dbReference type="ARBA" id="ARBA00023136"/>
    </source>
</evidence>
<evidence type="ECO:0000256" key="7">
    <source>
        <dbReference type="RuleBase" id="RU000320"/>
    </source>
</evidence>
<keyword evidence="4 7" id="KW-0812">Transmembrane</keyword>
<feature type="transmembrane region" description="Helical" evidence="8">
    <location>
        <begin position="339"/>
        <end position="357"/>
    </location>
</feature>
<accession>A0A366HMG1</accession>
<keyword evidence="5 8" id="KW-1133">Transmembrane helix</keyword>
<evidence type="ECO:0000256" key="4">
    <source>
        <dbReference type="ARBA" id="ARBA00022692"/>
    </source>
</evidence>
<evidence type="ECO:0000256" key="5">
    <source>
        <dbReference type="ARBA" id="ARBA00022989"/>
    </source>
</evidence>
<feature type="transmembrane region" description="Helical" evidence="8">
    <location>
        <begin position="245"/>
        <end position="267"/>
    </location>
</feature>
<keyword evidence="11" id="KW-1185">Reference proteome</keyword>
<dbReference type="OrthoDB" id="9768329at2"/>
<gene>
    <name evidence="10" type="ORF">DFR37_101260</name>
</gene>
<dbReference type="AlphaFoldDB" id="A0A366HMG1"/>
<dbReference type="EMBL" id="QNRQ01000001">
    <property type="protein sequence ID" value="RBP43135.1"/>
    <property type="molecule type" value="Genomic_DNA"/>
</dbReference>
<feature type="domain" description="NADH:quinone oxidoreductase/Mrp antiporter transmembrane" evidence="9">
    <location>
        <begin position="137"/>
        <end position="439"/>
    </location>
</feature>
<evidence type="ECO:0000256" key="1">
    <source>
        <dbReference type="ARBA" id="ARBA00004651"/>
    </source>
</evidence>
<evidence type="ECO:0000313" key="10">
    <source>
        <dbReference type="EMBL" id="RBP43135.1"/>
    </source>
</evidence>
<name>A0A366HMG1_9BURK</name>
<feature type="transmembrane region" description="Helical" evidence="8">
    <location>
        <begin position="6"/>
        <end position="26"/>
    </location>
</feature>
<feature type="transmembrane region" description="Helical" evidence="8">
    <location>
        <begin position="444"/>
        <end position="464"/>
    </location>
</feature>
<comment type="similarity">
    <text evidence="2">Belongs to the CPA3 antiporters (TC 2.A.63) subunit D family.</text>
</comment>
<dbReference type="InterPro" id="IPR001750">
    <property type="entry name" value="ND/Mrp_TM"/>
</dbReference>
<feature type="transmembrane region" description="Helical" evidence="8">
    <location>
        <begin position="140"/>
        <end position="158"/>
    </location>
</feature>
<feature type="transmembrane region" description="Helical" evidence="8">
    <location>
        <begin position="485"/>
        <end position="505"/>
    </location>
</feature>
<organism evidence="10 11">
    <name type="scientific">Eoetvoesiella caeni</name>
    <dbReference type="NCBI Taxonomy" id="645616"/>
    <lineage>
        <taxon>Bacteria</taxon>
        <taxon>Pseudomonadati</taxon>
        <taxon>Pseudomonadota</taxon>
        <taxon>Betaproteobacteria</taxon>
        <taxon>Burkholderiales</taxon>
        <taxon>Alcaligenaceae</taxon>
        <taxon>Eoetvoesiella</taxon>
    </lineage>
</organism>
<sequence length="544" mass="57260">MIDWPAHLPVLPIAVPLLTGACLLLLKDSYRYTRLAVSFVSVLAQLAIAIELLLMASGFQPSSWINHIAVYLLGDWPAPFGIVLVVDRLSAIMLTLNAILGLATLTYATARWDRAGVHFHPLFQFLLMGLNGAFLTGDLFNLFVFFEVLLAASYGLMLHGSGESRVTAGLHYIATNLFASFLLLIAMALIYGVTGTLNMADLAVQAGKLAGPDRLLFETAAAILGIAFLIKAAAWPLNFWLPNAYGSACAPVAAIFAIMTKVGIYALLRLGSLLLPTGAPAAFGGEWMFPVGLATLAFGTIGMLASQQTERMIGYCVISSSGTLLTALGMPGVTLTGPALFYLINSVLALGAFYLLVEMVERTRSFGADVLAVSLEAFDLDDPESPDRSDDVVGVALPAAMVFLGMAFIACALLVSGLPPLSGFVAKFSLLSASLQASTDGPTVGAWLLVAAVLISSLGSLIALSRAGIRLFWSAEDSITPRLRVVEAAPVAFLVLCCVGLAIWAGPVLAYLNDTALALDNPRSYIDAVLHAQPARLLAPGGAP</sequence>
<dbReference type="NCBIfam" id="NF009309">
    <property type="entry name" value="PRK12666.1"/>
    <property type="match status" value="1"/>
</dbReference>
<dbReference type="GO" id="GO:0005886">
    <property type="term" value="C:plasma membrane"/>
    <property type="evidence" value="ECO:0007669"/>
    <property type="project" value="UniProtKB-SubCell"/>
</dbReference>
<comment type="subcellular location">
    <subcellularLocation>
        <location evidence="1">Cell membrane</location>
        <topology evidence="1">Multi-pass membrane protein</topology>
    </subcellularLocation>
    <subcellularLocation>
        <location evidence="7">Membrane</location>
        <topology evidence="7">Multi-pass membrane protein</topology>
    </subcellularLocation>
</comment>
<keyword evidence="3" id="KW-1003">Cell membrane</keyword>
<dbReference type="PANTHER" id="PTHR42703:SF1">
    <property type="entry name" value="NA(+)_H(+) ANTIPORTER SUBUNIT D1"/>
    <property type="match status" value="1"/>
</dbReference>
<dbReference type="PANTHER" id="PTHR42703">
    <property type="entry name" value="NADH DEHYDROGENASE"/>
    <property type="match status" value="1"/>
</dbReference>
<feature type="transmembrane region" description="Helical" evidence="8">
    <location>
        <begin position="214"/>
        <end position="233"/>
    </location>
</feature>
<proteinExistence type="inferred from homology"/>
<dbReference type="Proteomes" id="UP000253628">
    <property type="component" value="Unassembled WGS sequence"/>
</dbReference>
<reference evidence="10 11" key="1">
    <citation type="submission" date="2018-06" db="EMBL/GenBank/DDBJ databases">
        <title>Genomic Encyclopedia of Type Strains, Phase IV (KMG-IV): sequencing the most valuable type-strain genomes for metagenomic binning, comparative biology and taxonomic classification.</title>
        <authorList>
            <person name="Goeker M."/>
        </authorList>
    </citation>
    <scope>NUCLEOTIDE SEQUENCE [LARGE SCALE GENOMIC DNA]</scope>
    <source>
        <strain evidence="10 11">DSM 25520</strain>
    </source>
</reference>
<feature type="transmembrane region" description="Helical" evidence="8">
    <location>
        <begin position="392"/>
        <end position="415"/>
    </location>
</feature>